<dbReference type="Gene3D" id="1.50.10.10">
    <property type="match status" value="1"/>
</dbReference>
<dbReference type="AlphaFoldDB" id="G5H7T1"/>
<comment type="catalytic activity">
    <reaction evidence="1">
        <text>Hydrolysis of terminal non-reducing alpha-L-rhamnose residues in alpha-L-rhamnosides.</text>
        <dbReference type="EC" id="3.2.1.40"/>
    </reaction>
</comment>
<gene>
    <name evidence="8" type="ORF">HMPREF9450_00734</name>
</gene>
<dbReference type="InterPro" id="IPR013737">
    <property type="entry name" value="Bac_rhamnosid_N"/>
</dbReference>
<dbReference type="Gene3D" id="2.60.420.10">
    <property type="entry name" value="Maltose phosphorylase, domain 3"/>
    <property type="match status" value="1"/>
</dbReference>
<evidence type="ECO:0000256" key="2">
    <source>
        <dbReference type="ARBA" id="ARBA00012652"/>
    </source>
</evidence>
<dbReference type="InterPro" id="IPR008928">
    <property type="entry name" value="6-hairpin_glycosidase_sf"/>
</dbReference>
<evidence type="ECO:0000256" key="3">
    <source>
        <dbReference type="ARBA" id="ARBA00022801"/>
    </source>
</evidence>
<dbReference type="Proteomes" id="UP000006008">
    <property type="component" value="Unassembled WGS sequence"/>
</dbReference>
<dbReference type="SUPFAM" id="SSF48208">
    <property type="entry name" value="Six-hairpin glycosidases"/>
    <property type="match status" value="1"/>
</dbReference>
<reference evidence="8 9" key="1">
    <citation type="submission" date="2011-08" db="EMBL/GenBank/DDBJ databases">
        <title>The Genome Sequence of Alistipes indistinctus YIT 12060.</title>
        <authorList>
            <consortium name="The Broad Institute Genome Sequencing Platform"/>
            <person name="Earl A."/>
            <person name="Ward D."/>
            <person name="Feldgarden M."/>
            <person name="Gevers D."/>
            <person name="Morotomi M."/>
            <person name="Young S.K."/>
            <person name="Zeng Q."/>
            <person name="Gargeya S."/>
            <person name="Fitzgerald M."/>
            <person name="Haas B."/>
            <person name="Abouelleil A."/>
            <person name="Alvarado L."/>
            <person name="Arachchi H.M."/>
            <person name="Berlin A."/>
            <person name="Brown A."/>
            <person name="Chapman S.B."/>
            <person name="Chen Z."/>
            <person name="Dunbar C."/>
            <person name="Freedman E."/>
            <person name="Gearin G."/>
            <person name="Gellesch M."/>
            <person name="Goldberg J."/>
            <person name="Griggs A."/>
            <person name="Gujja S."/>
            <person name="Heiman D."/>
            <person name="Howarth C."/>
            <person name="Larson L."/>
            <person name="Lui A."/>
            <person name="MacDonald P.J.P."/>
            <person name="Montmayeur A."/>
            <person name="Murphy C."/>
            <person name="Neiman D."/>
            <person name="Pearson M."/>
            <person name="Priest M."/>
            <person name="Roberts A."/>
            <person name="Saif S."/>
            <person name="Shea T."/>
            <person name="Shenoy N."/>
            <person name="Sisk P."/>
            <person name="Stolte C."/>
            <person name="Sykes S."/>
            <person name="Wortman J."/>
            <person name="Nusbaum C."/>
            <person name="Birren B."/>
        </authorList>
    </citation>
    <scope>NUCLEOTIDE SEQUENCE [LARGE SCALE GENOMIC DNA]</scope>
    <source>
        <strain evidence="8 9">YIT 12060</strain>
    </source>
</reference>
<evidence type="ECO:0000259" key="5">
    <source>
        <dbReference type="Pfam" id="PF08531"/>
    </source>
</evidence>
<dbReference type="GeneID" id="92816252"/>
<dbReference type="EC" id="3.2.1.40" evidence="2"/>
<evidence type="ECO:0000256" key="1">
    <source>
        <dbReference type="ARBA" id="ARBA00001445"/>
    </source>
</evidence>
<dbReference type="Gene3D" id="2.60.120.260">
    <property type="entry name" value="Galactose-binding domain-like"/>
    <property type="match status" value="2"/>
</dbReference>
<dbReference type="Gene3D" id="2.60.40.10">
    <property type="entry name" value="Immunoglobulins"/>
    <property type="match status" value="1"/>
</dbReference>
<dbReference type="InterPro" id="IPR035398">
    <property type="entry name" value="Bac_rhamnosid_C"/>
</dbReference>
<dbReference type="OrthoDB" id="9766741at2"/>
<keyword evidence="9" id="KW-1185">Reference proteome</keyword>
<name>G5H7T1_9BACT</name>
<dbReference type="Pfam" id="PF17390">
    <property type="entry name" value="Bac_rhamnosid_C"/>
    <property type="match status" value="1"/>
</dbReference>
<dbReference type="PIRSF" id="PIRSF010631">
    <property type="entry name" value="A-rhamnsds"/>
    <property type="match status" value="1"/>
</dbReference>
<dbReference type="Pfam" id="PF25788">
    <property type="entry name" value="Ig_Rha78A_N"/>
    <property type="match status" value="1"/>
</dbReference>
<feature type="domain" description="Alpha-L-rhamnosidase six-hairpin glycosidase" evidence="6">
    <location>
        <begin position="489"/>
        <end position="821"/>
    </location>
</feature>
<organism evidence="8 9">
    <name type="scientific">Alistipes indistinctus YIT 12060</name>
    <dbReference type="NCBI Taxonomy" id="742725"/>
    <lineage>
        <taxon>Bacteria</taxon>
        <taxon>Pseudomonadati</taxon>
        <taxon>Bacteroidota</taxon>
        <taxon>Bacteroidia</taxon>
        <taxon>Bacteroidales</taxon>
        <taxon>Rikenellaceae</taxon>
        <taxon>Alistipes</taxon>
    </lineage>
</organism>
<dbReference type="InterPro" id="IPR012341">
    <property type="entry name" value="6hp_glycosidase-like_sf"/>
</dbReference>
<feature type="domain" description="Alpha-L-rhamnosidase C-terminal" evidence="7">
    <location>
        <begin position="825"/>
        <end position="898"/>
    </location>
</feature>
<dbReference type="HOGENOM" id="CLU_002926_1_1_10"/>
<evidence type="ECO:0000313" key="8">
    <source>
        <dbReference type="EMBL" id="EHB92530.1"/>
    </source>
</evidence>
<evidence type="ECO:0000313" key="9">
    <source>
        <dbReference type="Proteomes" id="UP000006008"/>
    </source>
</evidence>
<feature type="domain" description="Alpha-L-rhamnosidase concanavalin-like" evidence="4">
    <location>
        <begin position="377"/>
        <end position="463"/>
    </location>
</feature>
<dbReference type="Pfam" id="PF17389">
    <property type="entry name" value="Bac_rhamnosid6H"/>
    <property type="match status" value="1"/>
</dbReference>
<dbReference type="GO" id="GO:0030596">
    <property type="term" value="F:alpha-L-rhamnosidase activity"/>
    <property type="evidence" value="ECO:0007669"/>
    <property type="project" value="UniProtKB-EC"/>
</dbReference>
<keyword evidence="3" id="KW-0378">Hydrolase</keyword>
<dbReference type="eggNOG" id="COG3408">
    <property type="taxonomic scope" value="Bacteria"/>
</dbReference>
<dbReference type="EMBL" id="ADLD01000009">
    <property type="protein sequence ID" value="EHB92530.1"/>
    <property type="molecule type" value="Genomic_DNA"/>
</dbReference>
<dbReference type="InterPro" id="IPR016007">
    <property type="entry name" value="Alpha_rhamnosid"/>
</dbReference>
<dbReference type="PATRIC" id="fig|742725.3.peg.785"/>
<dbReference type="InterPro" id="IPR008902">
    <property type="entry name" value="Rhamnosid_concanavalin"/>
</dbReference>
<dbReference type="STRING" id="742725.HMPREF9450_00734"/>
<accession>G5H7T1</accession>
<dbReference type="PANTHER" id="PTHR33307">
    <property type="entry name" value="ALPHA-RHAMNOSIDASE (EUROFUNG)"/>
    <property type="match status" value="1"/>
</dbReference>
<protein>
    <recommendedName>
        <fullName evidence="2">alpha-L-rhamnosidase</fullName>
        <ecNumber evidence="2">3.2.1.40</ecNumber>
    </recommendedName>
</protein>
<dbReference type="InterPro" id="IPR013783">
    <property type="entry name" value="Ig-like_fold"/>
</dbReference>
<dbReference type="Pfam" id="PF05592">
    <property type="entry name" value="Bac_rhamnosid"/>
    <property type="match status" value="1"/>
</dbReference>
<dbReference type="RefSeq" id="WP_009133540.1">
    <property type="nucleotide sequence ID" value="NZ_CP102250.1"/>
</dbReference>
<evidence type="ECO:0000259" key="4">
    <source>
        <dbReference type="Pfam" id="PF05592"/>
    </source>
</evidence>
<sequence length="935" mass="104017">MKKTLPVLLRTLPLLFLLYSAGVLQAQVFSVSELRCEQSQRPLAVDPAGPRLSWQLNADRRGCLQSAYRILVADSPVALADDNGNVWDSGKVFSDRSVLVPYGGPALQPGKAYCWKVQAWDADGNLSPWSLPASFGTGLMSMQDWNGAKWIAMEPDVDSLKCIEGNTGKWKDGGPVFDKPVAPYKLPQLRREFTATKPVKRAMAYICGLGQFEMFLNGEKVGDHFLDPAWTKFDKEAQYVAFDITGELRDGKNAVGVMLGNGYYHTPHGRYLKLLFSYGAPKMICKLQIEYADGTAQTVVSDDKWRASESPVTFSSIYGGEDYDASAVQPGWAEPGFDDRKWKKAVLTQGAGVKLIPQISEPLKVMERIPTVRRFRAANGNWVYDLGQNASGIVQLTVRAVTPQSIKLIPGELINDDSTVNQRASGAPFYHVYTARGDGSSETWHPQFTYYGFRYVEVEGAVPAGESNPGALPEVIDITGLHTRNSAAQVGTFACSDPLFNKIHTLIDWAVRSNMASVLTDCPHREKLGWLEVTHLMGGSIQYRYDISRLYAKQVNDMRTAQHANGMVPTIAPQYVTFSPDFIDTPEWGSAFVIIPWNLYEWYGDLAPLRDNYERMKRYVDYLGSRADNHIVAYGLGDWYDIGPDRPGYAQLTSNGVTATAIYYQDVKILERAARLLGKEADVRKYAALASDIKRAFNEKFFDKKTLKYDRDSQTANSIALHMDLVEPQYKAVVRQNLIDDIRRRGNALTAGDVGYRYVLRALEENDASEVIYDMNSRYDVPGYGYQLAHGATCLTESWQAYREVSNNHCMLGHLMEWLYSGLGGIRQSPGSAGYKEIVIRPQVVGDIHSAAVSFRSPYGLIRSEWSDSPQQYRQRVEIPANTTALVYLPAVDPAAVSESGVPLGEVPGLSVRERGKDYLAVAVGSGIYDFRVAR</sequence>
<dbReference type="InterPro" id="IPR035396">
    <property type="entry name" value="Bac_rhamnosid6H"/>
</dbReference>
<dbReference type="GO" id="GO:0005975">
    <property type="term" value="P:carbohydrate metabolic process"/>
    <property type="evidence" value="ECO:0007669"/>
    <property type="project" value="InterPro"/>
</dbReference>
<evidence type="ECO:0000259" key="7">
    <source>
        <dbReference type="Pfam" id="PF17390"/>
    </source>
</evidence>
<comment type="caution">
    <text evidence="8">The sequence shown here is derived from an EMBL/GenBank/DDBJ whole genome shotgun (WGS) entry which is preliminary data.</text>
</comment>
<feature type="domain" description="Bacterial alpha-L-rhamnosidase N-terminal" evidence="5">
    <location>
        <begin position="197"/>
        <end position="367"/>
    </location>
</feature>
<dbReference type="Pfam" id="PF08531">
    <property type="entry name" value="Bac_rhamnosid_N"/>
    <property type="match status" value="1"/>
</dbReference>
<evidence type="ECO:0000259" key="6">
    <source>
        <dbReference type="Pfam" id="PF17389"/>
    </source>
</evidence>
<proteinExistence type="predicted"/>
<dbReference type="PANTHER" id="PTHR33307:SF11">
    <property type="entry name" value="ALPHA-L-RHAMNOSIDASE"/>
    <property type="match status" value="1"/>
</dbReference>